<evidence type="ECO:0000256" key="4">
    <source>
        <dbReference type="ARBA" id="ARBA00022490"/>
    </source>
</evidence>
<dbReference type="InterPro" id="IPR001331">
    <property type="entry name" value="GDS_CDC24_CS"/>
</dbReference>
<dbReference type="Gene3D" id="1.10.167.10">
    <property type="entry name" value="Regulator of G-protein Signalling 4, domain 2"/>
    <property type="match status" value="1"/>
</dbReference>
<keyword evidence="4" id="KW-0963">Cytoplasm</keyword>
<dbReference type="GO" id="GO:0005096">
    <property type="term" value="F:GTPase activator activity"/>
    <property type="evidence" value="ECO:0007669"/>
    <property type="project" value="UniProtKB-KW"/>
</dbReference>
<dbReference type="SUPFAM" id="SSF48065">
    <property type="entry name" value="DBL homology domain (DH-domain)"/>
    <property type="match status" value="1"/>
</dbReference>
<dbReference type="InterPro" id="IPR036034">
    <property type="entry name" value="PDZ_sf"/>
</dbReference>
<dbReference type="InterPro" id="IPR011993">
    <property type="entry name" value="PH-like_dom_sf"/>
</dbReference>
<dbReference type="GO" id="GO:0005085">
    <property type="term" value="F:guanyl-nucleotide exchange factor activity"/>
    <property type="evidence" value="ECO:0007669"/>
    <property type="project" value="UniProtKB-KW"/>
</dbReference>
<dbReference type="FunFam" id="2.30.29.30:FF:000072">
    <property type="entry name" value="Rho guanine nucleotide exchange factor 1"/>
    <property type="match status" value="1"/>
</dbReference>
<dbReference type="PROSITE" id="PS00741">
    <property type="entry name" value="DH_1"/>
    <property type="match status" value="1"/>
</dbReference>
<keyword evidence="10" id="KW-1133">Transmembrane helix</keyword>
<dbReference type="InterPro" id="IPR001849">
    <property type="entry name" value="PH_domain"/>
</dbReference>
<evidence type="ECO:0000256" key="7">
    <source>
        <dbReference type="ARBA" id="ARBA00023054"/>
    </source>
</evidence>
<dbReference type="SMART" id="SM00325">
    <property type="entry name" value="RhoGEF"/>
    <property type="match status" value="1"/>
</dbReference>
<dbReference type="SUPFAM" id="SSF50729">
    <property type="entry name" value="PH domain-like"/>
    <property type="match status" value="1"/>
</dbReference>
<keyword evidence="5" id="KW-0597">Phosphoprotein</keyword>
<keyword evidence="10" id="KW-0812">Transmembrane</keyword>
<evidence type="ECO:0000313" key="13">
    <source>
        <dbReference type="Ensembl" id="ENSHHUP00000074385.1"/>
    </source>
</evidence>
<evidence type="ECO:0000256" key="6">
    <source>
        <dbReference type="ARBA" id="ARBA00022658"/>
    </source>
</evidence>
<dbReference type="GO" id="GO:0016020">
    <property type="term" value="C:membrane"/>
    <property type="evidence" value="ECO:0007669"/>
    <property type="project" value="UniProtKB-SubCell"/>
</dbReference>
<feature type="transmembrane region" description="Helical" evidence="10">
    <location>
        <begin position="1225"/>
        <end position="1244"/>
    </location>
</feature>
<dbReference type="PROSITE" id="PS50010">
    <property type="entry name" value="DH_2"/>
    <property type="match status" value="1"/>
</dbReference>
<dbReference type="PANTHER" id="PTHR45872:SF3">
    <property type="entry name" value="RHO GUANINE NUCLEOTIDE EXCHANGE FACTOR 12"/>
    <property type="match status" value="1"/>
</dbReference>
<keyword evidence="7" id="KW-0175">Coiled coil</keyword>
<dbReference type="Gene3D" id="2.30.29.30">
    <property type="entry name" value="Pleckstrin-homology domain (PH domain)/Phosphotyrosine-binding domain (PTB)"/>
    <property type="match status" value="1"/>
</dbReference>
<evidence type="ECO:0000259" key="11">
    <source>
        <dbReference type="PROSITE" id="PS50003"/>
    </source>
</evidence>
<accession>A0A4W5QK85</accession>
<proteinExistence type="predicted"/>
<dbReference type="PANTHER" id="PTHR45872">
    <property type="entry name" value="RHO GUANINE NUCLEOTIDE EXCHANGE FACTOR 2, ISOFORM D"/>
    <property type="match status" value="1"/>
</dbReference>
<dbReference type="SMART" id="SM00233">
    <property type="entry name" value="PH"/>
    <property type="match status" value="1"/>
</dbReference>
<dbReference type="InterPro" id="IPR015212">
    <property type="entry name" value="RGS-like_dom"/>
</dbReference>
<reference evidence="13" key="3">
    <citation type="submission" date="2025-09" db="UniProtKB">
        <authorList>
            <consortium name="Ensembl"/>
        </authorList>
    </citation>
    <scope>IDENTIFICATION</scope>
</reference>
<dbReference type="Ensembl" id="ENSHHUT00000076826.1">
    <property type="protein sequence ID" value="ENSHHUP00000074385.1"/>
    <property type="gene ID" value="ENSHHUG00000043486.1"/>
</dbReference>
<evidence type="ECO:0000256" key="10">
    <source>
        <dbReference type="SAM" id="Phobius"/>
    </source>
</evidence>
<dbReference type="Proteomes" id="UP000314982">
    <property type="component" value="Unassembled WGS sequence"/>
</dbReference>
<feature type="domain" description="PH" evidence="11">
    <location>
        <begin position="882"/>
        <end position="995"/>
    </location>
</feature>
<evidence type="ECO:0000313" key="14">
    <source>
        <dbReference type="Proteomes" id="UP000314982"/>
    </source>
</evidence>
<feature type="region of interest" description="Disordered" evidence="9">
    <location>
        <begin position="1"/>
        <end position="41"/>
    </location>
</feature>
<dbReference type="Gene3D" id="2.30.42.10">
    <property type="match status" value="1"/>
</dbReference>
<feature type="compositionally biased region" description="Basic and acidic residues" evidence="9">
    <location>
        <begin position="21"/>
        <end position="32"/>
    </location>
</feature>
<sequence length="1250" mass="140351">HSPLLPCRFPNKANRSSSILSKDHPPDKKPKSDQPAVSASHEFDPTGLVQRCVIIQKDENGFGLTVSGDNPVFVQLVKEGKVNGTLVTHSNHVEVVKLIKSGSYVALTVLGRPPGLPQIPLLEGEAKLVFLGAQTGSSSVISPNSPGQPMAERPYSPHDRITSPLPIWAMKEEYSRNPTPKLLKDIQEAKKHIPQLQGQLSKATGGAQVTHITLFDSLPNVINLQVLRSFAPASPETLCQRDLLSYHSPKSMPQDSFNSCHSPDPEDTPDLVRLRPGSCSLGHATENISKRFVNGQCSCFQSMELLKSRPAHLAAFLHHVVSQFDPAPLLCYLYADLCKQTNSKETRRVFMDFHNFFIDRGANLKVAVPESLSSDLDRRRTELIPEELNRQYVQMVQDTQLPDIQRNLEDFRQKRSMGLTMAEGELARLDTERVRDRVALERERACAENIITKIEDVLLTTQSTEEEKCTTMQYVIFTYMKHLGLKVKEPRGLESKWVRINFLPKIKKSIKTEKEGGEEKVKRTRFPSILGPPRRPSRVDPTSGESLCVIKHTVGTPNSAFPKLCEGLGDLDSLQYTPNTHFDYSLDQLQEEDRERSNCCCLSPRLDGLGSTEVQSEDDQGGTDSEHDPLNWQQLVGREVLAGLRPHEIKRQEVINELFYTERAHLRMLKVLDNIFYQKLTREGILPPADIKNIFTNLEDIVQLHVWISEQMVTIRKRNETSVIDQIGDDLLSWFSRGEEEKIKQAVGTFCSNQPFALELIKSRQKKDSRFTSFMQEAESNRLCRRLQLKDIIPVEMQRLTKYPLLLENIAKYTDDTVEKDKIKKAGDCCRKILNHVNQAVKESENKQRLEDYQRRLDLSSLKQTENPMISELKNLDLTKKKMVHEGPLSWKVNKDKTIELYTLLLEDILVLLQKQDERLVLKCHSKNLSGTADTKHIFSPIIKLNAVLVRSVATDNKSFFVLSMSDNGAQIYELMAQTVSEQRMWQRQITQRADAMKVKPNSVIPLPQTDGERDGVEIITAGVAQLSKDPDRISSGSSHLKCHTPPLQVLVTQLMSQEDAGRSSSGGGRLLRTTSLRTPVDSRARVAVQNGSGRCTQASHPEDPAQDLVSGDTGFFESPEDYAGYLVLEGYGGSGESSTDDDLQETRKQLSASRGCGAGDSGISLRFSSASQAGSISSFSRQVLSHIRNLQTNLNHLKEVEAKYHSLLRQRPARSSTDMDDNKGNMAVVLLIPFLSFSVSVFIRKPKSM</sequence>
<evidence type="ECO:0000256" key="5">
    <source>
        <dbReference type="ARBA" id="ARBA00022553"/>
    </source>
</evidence>
<dbReference type="CDD" id="cd00160">
    <property type="entry name" value="RhoGEF"/>
    <property type="match status" value="1"/>
</dbReference>
<evidence type="ECO:0000256" key="1">
    <source>
        <dbReference type="ARBA" id="ARBA00004370"/>
    </source>
</evidence>
<dbReference type="Pfam" id="PF00621">
    <property type="entry name" value="RhoGEF"/>
    <property type="match status" value="1"/>
</dbReference>
<dbReference type="InterPro" id="IPR044926">
    <property type="entry name" value="RGS_subdomain_2"/>
</dbReference>
<dbReference type="GO" id="GO:0005737">
    <property type="term" value="C:cytoplasm"/>
    <property type="evidence" value="ECO:0007669"/>
    <property type="project" value="UniProtKB-SubCell"/>
</dbReference>
<evidence type="ECO:0000256" key="3">
    <source>
        <dbReference type="ARBA" id="ARBA00022468"/>
    </source>
</evidence>
<dbReference type="GO" id="GO:0001664">
    <property type="term" value="F:G protein-coupled receptor binding"/>
    <property type="evidence" value="ECO:0007669"/>
    <property type="project" value="TreeGrafter"/>
</dbReference>
<dbReference type="GO" id="GO:0035556">
    <property type="term" value="P:intracellular signal transduction"/>
    <property type="evidence" value="ECO:0007669"/>
    <property type="project" value="InterPro"/>
</dbReference>
<feature type="region of interest" description="Disordered" evidence="9">
    <location>
        <begin position="610"/>
        <end position="629"/>
    </location>
</feature>
<keyword evidence="14" id="KW-1185">Reference proteome</keyword>
<protein>
    <submittedName>
        <fullName evidence="13">Rho guanine nucleotide exchange factor 12</fullName>
    </submittedName>
</protein>
<dbReference type="InterPro" id="IPR036305">
    <property type="entry name" value="RGS_sf"/>
</dbReference>
<dbReference type="Gene3D" id="1.20.900.10">
    <property type="entry name" value="Dbl homology (DH) domain"/>
    <property type="match status" value="1"/>
</dbReference>
<reference evidence="14" key="1">
    <citation type="submission" date="2018-06" db="EMBL/GenBank/DDBJ databases">
        <title>Genome assembly of Danube salmon.</title>
        <authorList>
            <person name="Macqueen D.J."/>
            <person name="Gundappa M.K."/>
        </authorList>
    </citation>
    <scope>NUCLEOTIDE SEQUENCE [LARGE SCALE GENOMIC DNA]</scope>
</reference>
<keyword evidence="8 10" id="KW-0472">Membrane</keyword>
<dbReference type="InterPro" id="IPR000219">
    <property type="entry name" value="DH_dom"/>
</dbReference>
<organism evidence="13 14">
    <name type="scientific">Hucho hucho</name>
    <name type="common">huchen</name>
    <dbReference type="NCBI Taxonomy" id="62062"/>
    <lineage>
        <taxon>Eukaryota</taxon>
        <taxon>Metazoa</taxon>
        <taxon>Chordata</taxon>
        <taxon>Craniata</taxon>
        <taxon>Vertebrata</taxon>
        <taxon>Euteleostomi</taxon>
        <taxon>Actinopterygii</taxon>
        <taxon>Neopterygii</taxon>
        <taxon>Teleostei</taxon>
        <taxon>Protacanthopterygii</taxon>
        <taxon>Salmoniformes</taxon>
        <taxon>Salmonidae</taxon>
        <taxon>Salmoninae</taxon>
        <taxon>Hucho</taxon>
    </lineage>
</organism>
<dbReference type="GO" id="GO:0007186">
    <property type="term" value="P:G protein-coupled receptor signaling pathway"/>
    <property type="evidence" value="ECO:0007669"/>
    <property type="project" value="TreeGrafter"/>
</dbReference>
<dbReference type="SUPFAM" id="SSF50156">
    <property type="entry name" value="PDZ domain-like"/>
    <property type="match status" value="1"/>
</dbReference>
<dbReference type="Pfam" id="PF09128">
    <property type="entry name" value="RGS-like"/>
    <property type="match status" value="1"/>
</dbReference>
<keyword evidence="6" id="KW-0344">Guanine-nucleotide releasing factor</keyword>
<dbReference type="Pfam" id="PF17838">
    <property type="entry name" value="PH_16"/>
    <property type="match status" value="1"/>
</dbReference>
<dbReference type="InterPro" id="IPR041020">
    <property type="entry name" value="PH_16"/>
</dbReference>
<reference evidence="13" key="2">
    <citation type="submission" date="2025-08" db="UniProtKB">
        <authorList>
            <consortium name="Ensembl"/>
        </authorList>
    </citation>
    <scope>IDENTIFICATION</scope>
</reference>
<evidence type="ECO:0000256" key="8">
    <source>
        <dbReference type="ARBA" id="ARBA00023136"/>
    </source>
</evidence>
<dbReference type="InterPro" id="IPR035899">
    <property type="entry name" value="DBL_dom_sf"/>
</dbReference>
<feature type="domain" description="DH" evidence="12">
    <location>
        <begin position="650"/>
        <end position="840"/>
    </location>
</feature>
<name>A0A4W5QK85_9TELE</name>
<comment type="subcellular location">
    <subcellularLocation>
        <location evidence="2">Cytoplasm</location>
    </subcellularLocation>
    <subcellularLocation>
        <location evidence="1">Membrane</location>
    </subcellularLocation>
</comment>
<dbReference type="GeneTree" id="ENSGT00940000157662"/>
<dbReference type="AlphaFoldDB" id="A0A4W5QK85"/>
<dbReference type="PROSITE" id="PS50003">
    <property type="entry name" value="PH_DOMAIN"/>
    <property type="match status" value="1"/>
</dbReference>
<dbReference type="FunFam" id="1.20.900.10:FF:000006">
    <property type="entry name" value="Rho guanine nucleotide exchange factor (GEF) 11"/>
    <property type="match status" value="1"/>
</dbReference>
<evidence type="ECO:0000256" key="9">
    <source>
        <dbReference type="SAM" id="MobiDB-lite"/>
    </source>
</evidence>
<keyword evidence="3" id="KW-0343">GTPase activation</keyword>
<evidence type="ECO:0000259" key="12">
    <source>
        <dbReference type="PROSITE" id="PS50010"/>
    </source>
</evidence>
<evidence type="ECO:0000256" key="2">
    <source>
        <dbReference type="ARBA" id="ARBA00004496"/>
    </source>
</evidence>
<dbReference type="SUPFAM" id="SSF48097">
    <property type="entry name" value="Regulator of G-protein signaling, RGS"/>
    <property type="match status" value="1"/>
</dbReference>